<evidence type="ECO:0000313" key="3">
    <source>
        <dbReference type="Proteomes" id="UP001501490"/>
    </source>
</evidence>
<dbReference type="Proteomes" id="UP001501490">
    <property type="component" value="Unassembled WGS sequence"/>
</dbReference>
<feature type="transmembrane region" description="Helical" evidence="1">
    <location>
        <begin position="156"/>
        <end position="176"/>
    </location>
</feature>
<proteinExistence type="predicted"/>
<evidence type="ECO:0000313" key="2">
    <source>
        <dbReference type="EMBL" id="GAA3636696.1"/>
    </source>
</evidence>
<keyword evidence="3" id="KW-1185">Reference proteome</keyword>
<dbReference type="EMBL" id="BAABAB010000043">
    <property type="protein sequence ID" value="GAA3636696.1"/>
    <property type="molecule type" value="Genomic_DNA"/>
</dbReference>
<evidence type="ECO:0000256" key="1">
    <source>
        <dbReference type="SAM" id="Phobius"/>
    </source>
</evidence>
<protein>
    <submittedName>
        <fullName evidence="2">Uncharacterized protein</fullName>
    </submittedName>
</protein>
<gene>
    <name evidence="2" type="ORF">GCM10022236_44050</name>
</gene>
<reference evidence="3" key="1">
    <citation type="journal article" date="2019" name="Int. J. Syst. Evol. Microbiol.">
        <title>The Global Catalogue of Microorganisms (GCM) 10K type strain sequencing project: providing services to taxonomists for standard genome sequencing and annotation.</title>
        <authorList>
            <consortium name="The Broad Institute Genomics Platform"/>
            <consortium name="The Broad Institute Genome Sequencing Center for Infectious Disease"/>
            <person name="Wu L."/>
            <person name="Ma J."/>
        </authorList>
    </citation>
    <scope>NUCLEOTIDE SEQUENCE [LARGE SCALE GENOMIC DNA]</scope>
    <source>
        <strain evidence="3">JCM 16929</strain>
    </source>
</reference>
<feature type="transmembrane region" description="Helical" evidence="1">
    <location>
        <begin position="12"/>
        <end position="31"/>
    </location>
</feature>
<sequence>MTDTRRRGNSFGWSWLWWTAGFLAFPIAGVAGRLVGGRVDDPAAAGLAGFVAGSVVGAGQWLASRGRLQPVPWIVATALGMGVGLLLGGIVVGFQTSLTDVAIMGALTGVVLGLAQTVALPARTLRRWWWAAAMPLLWPLGWTITTLAGIPMAEQFTIFGASGAVTFSALSGLLLYRLLPPMRTTATDTAGVEAPLMRPSP</sequence>
<feature type="transmembrane region" description="Helical" evidence="1">
    <location>
        <begin position="101"/>
        <end position="121"/>
    </location>
</feature>
<accession>A0ABP7AN20</accession>
<organism evidence="2 3">
    <name type="scientific">Microlunatus ginsengisoli</name>
    <dbReference type="NCBI Taxonomy" id="363863"/>
    <lineage>
        <taxon>Bacteria</taxon>
        <taxon>Bacillati</taxon>
        <taxon>Actinomycetota</taxon>
        <taxon>Actinomycetes</taxon>
        <taxon>Propionibacteriales</taxon>
        <taxon>Propionibacteriaceae</taxon>
        <taxon>Microlunatus</taxon>
    </lineage>
</organism>
<feature type="transmembrane region" description="Helical" evidence="1">
    <location>
        <begin position="43"/>
        <end position="62"/>
    </location>
</feature>
<comment type="caution">
    <text evidence="2">The sequence shown here is derived from an EMBL/GenBank/DDBJ whole genome shotgun (WGS) entry which is preliminary data.</text>
</comment>
<keyword evidence="1" id="KW-0472">Membrane</keyword>
<keyword evidence="1" id="KW-1133">Transmembrane helix</keyword>
<name>A0ABP7AN20_9ACTN</name>
<feature type="transmembrane region" description="Helical" evidence="1">
    <location>
        <begin position="128"/>
        <end position="150"/>
    </location>
</feature>
<dbReference type="RefSeq" id="WP_344808648.1">
    <property type="nucleotide sequence ID" value="NZ_BAABAB010000043.1"/>
</dbReference>
<feature type="transmembrane region" description="Helical" evidence="1">
    <location>
        <begin position="74"/>
        <end position="95"/>
    </location>
</feature>
<keyword evidence="1" id="KW-0812">Transmembrane</keyword>